<feature type="compositionally biased region" description="Low complexity" evidence="1">
    <location>
        <begin position="105"/>
        <end position="122"/>
    </location>
</feature>
<dbReference type="VEuPathDB" id="PlasmoDB:PVLDE_1104710"/>
<dbReference type="EMBL" id="LR865373">
    <property type="protein sequence ID" value="CAD2096362.1"/>
    <property type="molecule type" value="Genomic_DNA"/>
</dbReference>
<accession>A0A6V7SDM8</accession>
<dbReference type="AlphaFoldDB" id="A0A6V7SDM8"/>
<evidence type="ECO:0000313" key="2">
    <source>
        <dbReference type="EMBL" id="CAD2096362.1"/>
    </source>
</evidence>
<feature type="region of interest" description="Disordered" evidence="1">
    <location>
        <begin position="51"/>
        <end position="73"/>
    </location>
</feature>
<sequence length="382" mass="44305">MNTNLSENAVINDSISNIPKHLRTSSRFDENGNPMPINDIMMAMFFSDGNDNSSDSIQNRDIPNHSGISDKNDLDIQNNQITNLFGNDISNNLYSHSNETAFDNPSTSYSSNLELSNENTPSTSSFNINNGQGIKSNSQEIIHNEGAKRKCLEAYKKNDNRQKKHVEKKKHVEEKKQVEETKQVEEKNHVEKKKHANKKKNDKSSDNLELAESFECHYTEEEIASKIADCNKAKVALESWESSTIERLHNNPSLSNMLNAINTIKEIEENHFKVMMLEEQNNCILLGKINRIPNKFIKEKWNFAYNRMRQEISDQFPKIFDDLRKYAIKSNSNVKNLISDIKMTKNKCMRLRGIMHKHNQHFFMESIKKFLKDNQNYNDFTF</sequence>
<gene>
    <name evidence="2" type="ORF">PVLDE_1104710</name>
</gene>
<feature type="compositionally biased region" description="Basic residues" evidence="1">
    <location>
        <begin position="190"/>
        <end position="201"/>
    </location>
</feature>
<feature type="compositionally biased region" description="Basic and acidic residues" evidence="1">
    <location>
        <begin position="170"/>
        <end position="189"/>
    </location>
</feature>
<feature type="compositionally biased region" description="Polar residues" evidence="1">
    <location>
        <begin position="123"/>
        <end position="133"/>
    </location>
</feature>
<name>A0A6V7SDM8_PLAVN</name>
<feature type="region of interest" description="Disordered" evidence="1">
    <location>
        <begin position="155"/>
        <end position="206"/>
    </location>
</feature>
<evidence type="ECO:0000256" key="1">
    <source>
        <dbReference type="SAM" id="MobiDB-lite"/>
    </source>
</evidence>
<protein>
    <submittedName>
        <fullName evidence="2">Uncharacterized protein</fullName>
    </submittedName>
</protein>
<reference evidence="2 3" key="1">
    <citation type="submission" date="2020-08" db="EMBL/GenBank/DDBJ databases">
        <authorList>
            <person name="Ramaprasad A."/>
        </authorList>
    </citation>
    <scope>NUCLEOTIDE SEQUENCE [LARGE SCALE GENOMIC DNA]</scope>
</reference>
<feature type="region of interest" description="Disordered" evidence="1">
    <location>
        <begin position="103"/>
        <end position="133"/>
    </location>
</feature>
<feature type="compositionally biased region" description="Polar residues" evidence="1">
    <location>
        <begin position="57"/>
        <end position="67"/>
    </location>
</feature>
<evidence type="ECO:0000313" key="3">
    <source>
        <dbReference type="Proteomes" id="UP000515308"/>
    </source>
</evidence>
<dbReference type="InterPro" id="IPR044885">
    <property type="entry name" value="PRESA_N_sf"/>
</dbReference>
<proteinExistence type="predicted"/>
<dbReference type="Proteomes" id="UP000515308">
    <property type="component" value="Chromosome PVLDE_11"/>
</dbReference>
<dbReference type="Gene3D" id="6.10.280.180">
    <property type="entry name" value="Plasmodium RESA, N-terminal helical domain"/>
    <property type="match status" value="1"/>
</dbReference>
<organism evidence="2 3">
    <name type="scientific">Plasmodium vinckei lentum</name>
    <dbReference type="NCBI Taxonomy" id="138297"/>
    <lineage>
        <taxon>Eukaryota</taxon>
        <taxon>Sar</taxon>
        <taxon>Alveolata</taxon>
        <taxon>Apicomplexa</taxon>
        <taxon>Aconoidasida</taxon>
        <taxon>Haemosporida</taxon>
        <taxon>Plasmodiidae</taxon>
        <taxon>Plasmodium</taxon>
        <taxon>Plasmodium (Vinckeia)</taxon>
    </lineage>
</organism>